<feature type="transmembrane region" description="Helical" evidence="7">
    <location>
        <begin position="163"/>
        <end position="184"/>
    </location>
</feature>
<dbReference type="InterPro" id="IPR036259">
    <property type="entry name" value="MFS_trans_sf"/>
</dbReference>
<keyword evidence="2 7" id="KW-0812">Transmembrane</keyword>
<keyword evidence="4 7" id="KW-0472">Membrane</keyword>
<keyword evidence="5" id="KW-0325">Glycoprotein</keyword>
<keyword evidence="9" id="KW-0813">Transport</keyword>
<evidence type="ECO:0000256" key="1">
    <source>
        <dbReference type="ARBA" id="ARBA00004141"/>
    </source>
</evidence>
<organism evidence="9 10">
    <name type="scientific">Popillia japonica</name>
    <name type="common">Japanese beetle</name>
    <dbReference type="NCBI Taxonomy" id="7064"/>
    <lineage>
        <taxon>Eukaryota</taxon>
        <taxon>Metazoa</taxon>
        <taxon>Ecdysozoa</taxon>
        <taxon>Arthropoda</taxon>
        <taxon>Hexapoda</taxon>
        <taxon>Insecta</taxon>
        <taxon>Pterygota</taxon>
        <taxon>Neoptera</taxon>
        <taxon>Endopterygota</taxon>
        <taxon>Coleoptera</taxon>
        <taxon>Polyphaga</taxon>
        <taxon>Scarabaeiformia</taxon>
        <taxon>Scarabaeidae</taxon>
        <taxon>Rutelinae</taxon>
        <taxon>Popillia</taxon>
    </lineage>
</organism>
<dbReference type="EMBL" id="JASPKY010000093">
    <property type="protein sequence ID" value="KAK9737939.1"/>
    <property type="molecule type" value="Genomic_DNA"/>
</dbReference>
<feature type="transmembrane region" description="Helical" evidence="7">
    <location>
        <begin position="76"/>
        <end position="97"/>
    </location>
</feature>
<keyword evidence="10" id="KW-1185">Reference proteome</keyword>
<dbReference type="InterPro" id="IPR005828">
    <property type="entry name" value="MFS_sugar_transport-like"/>
</dbReference>
<gene>
    <name evidence="9" type="ORF">QE152_g10300</name>
</gene>
<keyword evidence="9" id="KW-0762">Sugar transport</keyword>
<reference evidence="9 10" key="1">
    <citation type="journal article" date="2024" name="BMC Genomics">
        <title>De novo assembly and annotation of Popillia japonica's genome with initial clues to its potential as an invasive pest.</title>
        <authorList>
            <person name="Cucini C."/>
            <person name="Boschi S."/>
            <person name="Funari R."/>
            <person name="Cardaioli E."/>
            <person name="Iannotti N."/>
            <person name="Marturano G."/>
            <person name="Paoli F."/>
            <person name="Bruttini M."/>
            <person name="Carapelli A."/>
            <person name="Frati F."/>
            <person name="Nardi F."/>
        </authorList>
    </citation>
    <scope>NUCLEOTIDE SEQUENCE [LARGE SCALE GENOMIC DNA]</scope>
    <source>
        <strain evidence="9">DMR45628</strain>
    </source>
</reference>
<dbReference type="PRINTS" id="PR00171">
    <property type="entry name" value="SUGRTRNSPORT"/>
</dbReference>
<dbReference type="InterPro" id="IPR020846">
    <property type="entry name" value="MFS_dom"/>
</dbReference>
<dbReference type="GO" id="GO:0022857">
    <property type="term" value="F:transmembrane transporter activity"/>
    <property type="evidence" value="ECO:0007669"/>
    <property type="project" value="InterPro"/>
</dbReference>
<feature type="transmembrane region" description="Helical" evidence="7">
    <location>
        <begin position="246"/>
        <end position="271"/>
    </location>
</feature>
<feature type="transmembrane region" description="Helical" evidence="7">
    <location>
        <begin position="12"/>
        <end position="35"/>
    </location>
</feature>
<feature type="region of interest" description="Disordered" evidence="6">
    <location>
        <begin position="473"/>
        <end position="497"/>
    </location>
</feature>
<evidence type="ECO:0000256" key="4">
    <source>
        <dbReference type="ARBA" id="ARBA00023136"/>
    </source>
</evidence>
<evidence type="ECO:0000313" key="10">
    <source>
        <dbReference type="Proteomes" id="UP001458880"/>
    </source>
</evidence>
<evidence type="ECO:0000256" key="6">
    <source>
        <dbReference type="SAM" id="MobiDB-lite"/>
    </source>
</evidence>
<dbReference type="AlphaFoldDB" id="A0AAW1LVK4"/>
<evidence type="ECO:0000256" key="5">
    <source>
        <dbReference type="ARBA" id="ARBA00023180"/>
    </source>
</evidence>
<protein>
    <submittedName>
        <fullName evidence="9">Sugar transporter</fullName>
    </submittedName>
</protein>
<dbReference type="PANTHER" id="PTHR48021">
    <property type="match status" value="1"/>
</dbReference>
<name>A0AAW1LVK4_POPJA</name>
<feature type="transmembrane region" description="Helical" evidence="7">
    <location>
        <begin position="131"/>
        <end position="151"/>
    </location>
</feature>
<dbReference type="Pfam" id="PF00083">
    <property type="entry name" value="Sugar_tr"/>
    <property type="match status" value="2"/>
</dbReference>
<dbReference type="Gene3D" id="1.20.1250.20">
    <property type="entry name" value="MFS general substrate transporter like domains"/>
    <property type="match status" value="2"/>
</dbReference>
<evidence type="ECO:0000259" key="8">
    <source>
        <dbReference type="PROSITE" id="PS50850"/>
    </source>
</evidence>
<evidence type="ECO:0000256" key="7">
    <source>
        <dbReference type="SAM" id="Phobius"/>
    </source>
</evidence>
<accession>A0AAW1LVK4</accession>
<dbReference type="GO" id="GO:0016020">
    <property type="term" value="C:membrane"/>
    <property type="evidence" value="ECO:0007669"/>
    <property type="project" value="UniProtKB-SubCell"/>
</dbReference>
<feature type="transmembrane region" description="Helical" evidence="7">
    <location>
        <begin position="283"/>
        <end position="304"/>
    </location>
</feature>
<proteinExistence type="predicted"/>
<feature type="transmembrane region" description="Helical" evidence="7">
    <location>
        <begin position="310"/>
        <end position="333"/>
    </location>
</feature>
<dbReference type="InterPro" id="IPR050549">
    <property type="entry name" value="MFS_Trehalose_Transporter"/>
</dbReference>
<dbReference type="PANTHER" id="PTHR48021:SF32">
    <property type="entry name" value="FACILITATED TREHALOSE TRANSPORTER TRET1-2 HOMOLOG-LIKE PROTEIN"/>
    <property type="match status" value="1"/>
</dbReference>
<sequence length="497" mass="55091">MKKHWDYGLGRTTLAAICAHSVSISIGICQGYSAILLPQLKTSSVSISIGICQGYSAILLPQLKTSSTIEINMEQASWLASFGAVTNPIGAIMSGLLAEWCGRKKSMQFSSIPFLIGWICIGLAEDINVLYTGRLITGIAAGMATASYTYVTEISAPKSRGIFQALGPVSASFGILLTYTIQFLPESPSYLYHAGRKEQSLQSLVWFRRNIVTAQDEFAAMKLSGDHLDRKDFHSLFCRTNTLKPFGILIVLFFLQETSGIYAILFYAVDFFKDAQVNFDEHISSIIVGAIRLLMSILGAVLINKFGRRSLSMISSLGMSVSMLVVVGYFEYFNIFHKEMMWPSIPLICVIANVFFSMIGMLPIPWILVGELFPTQVRSVMSGVVICLAQVFIFLSVKFYPDMIYSIKFSVAEQDDNVALPNYLMKLLPTSSDDEILQQDVEEWMIGDDDLKSDFLNADQIIQAVVKTEALENSVAEESEDETQNEKESSSVSNDVR</sequence>
<feature type="transmembrane region" description="Helical" evidence="7">
    <location>
        <begin position="380"/>
        <end position="400"/>
    </location>
</feature>
<feature type="domain" description="Major facilitator superfamily (MFS) profile" evidence="8">
    <location>
        <begin position="34"/>
        <end position="434"/>
    </location>
</feature>
<comment type="caution">
    <text evidence="9">The sequence shown here is derived from an EMBL/GenBank/DDBJ whole genome shotgun (WGS) entry which is preliminary data.</text>
</comment>
<dbReference type="SUPFAM" id="SSF103473">
    <property type="entry name" value="MFS general substrate transporter"/>
    <property type="match status" value="1"/>
</dbReference>
<comment type="subcellular location">
    <subcellularLocation>
        <location evidence="1">Membrane</location>
        <topology evidence="1">Multi-pass membrane protein</topology>
    </subcellularLocation>
</comment>
<evidence type="ECO:0000313" key="9">
    <source>
        <dbReference type="EMBL" id="KAK9737939.1"/>
    </source>
</evidence>
<evidence type="ECO:0000256" key="3">
    <source>
        <dbReference type="ARBA" id="ARBA00022989"/>
    </source>
</evidence>
<feature type="transmembrane region" description="Helical" evidence="7">
    <location>
        <begin position="345"/>
        <end position="368"/>
    </location>
</feature>
<evidence type="ECO:0000256" key="2">
    <source>
        <dbReference type="ARBA" id="ARBA00022692"/>
    </source>
</evidence>
<dbReference type="Proteomes" id="UP001458880">
    <property type="component" value="Unassembled WGS sequence"/>
</dbReference>
<dbReference type="PROSITE" id="PS50850">
    <property type="entry name" value="MFS"/>
    <property type="match status" value="1"/>
</dbReference>
<keyword evidence="3 7" id="KW-1133">Transmembrane helix</keyword>
<dbReference type="InterPro" id="IPR003663">
    <property type="entry name" value="Sugar/inositol_transpt"/>
</dbReference>